<keyword evidence="2" id="KW-1185">Reference proteome</keyword>
<dbReference type="AlphaFoldDB" id="A0A420J6S8"/>
<reference evidence="1 2" key="1">
    <citation type="journal article" date="2018" name="BMC Genomics">
        <title>Comparative genome analyses reveal sequence features reflecting distinct modes of host-adaptation between dicot and monocot powdery mildew.</title>
        <authorList>
            <person name="Wu Y."/>
            <person name="Ma X."/>
            <person name="Pan Z."/>
            <person name="Kale S.D."/>
            <person name="Song Y."/>
            <person name="King H."/>
            <person name="Zhang Q."/>
            <person name="Presley C."/>
            <person name="Deng X."/>
            <person name="Wei C.I."/>
            <person name="Xiao S."/>
        </authorList>
    </citation>
    <scope>NUCLEOTIDE SEQUENCE [LARGE SCALE GENOMIC DNA]</scope>
    <source>
        <strain evidence="1">UMSG3</strain>
    </source>
</reference>
<evidence type="ECO:0000313" key="1">
    <source>
        <dbReference type="EMBL" id="RKF82491.1"/>
    </source>
</evidence>
<accession>A0A420J6S8</accession>
<gene>
    <name evidence="1" type="ORF">GcM3_024039</name>
</gene>
<comment type="caution">
    <text evidence="1">The sequence shown here is derived from an EMBL/GenBank/DDBJ whole genome shotgun (WGS) entry which is preliminary data.</text>
</comment>
<name>A0A420J6S8_9PEZI</name>
<proteinExistence type="predicted"/>
<organism evidence="1 2">
    <name type="scientific">Golovinomyces cichoracearum</name>
    <dbReference type="NCBI Taxonomy" id="62708"/>
    <lineage>
        <taxon>Eukaryota</taxon>
        <taxon>Fungi</taxon>
        <taxon>Dikarya</taxon>
        <taxon>Ascomycota</taxon>
        <taxon>Pezizomycotina</taxon>
        <taxon>Leotiomycetes</taxon>
        <taxon>Erysiphales</taxon>
        <taxon>Erysiphaceae</taxon>
        <taxon>Golovinomyces</taxon>
    </lineage>
</organism>
<dbReference type="Proteomes" id="UP000283383">
    <property type="component" value="Unassembled WGS sequence"/>
</dbReference>
<dbReference type="EMBL" id="MCBQ01002445">
    <property type="protein sequence ID" value="RKF82491.1"/>
    <property type="molecule type" value="Genomic_DNA"/>
</dbReference>
<protein>
    <submittedName>
        <fullName evidence="1">Uncharacterized protein</fullName>
    </submittedName>
</protein>
<sequence length="81" mass="8728">MSDKIAEAAEKTVIKISPEVKKAESCKILPVRSNAKIVDISSTKKKSPSQSILRNIVFSKSVGNSTLYSKPPSRPPPPPPV</sequence>
<evidence type="ECO:0000313" key="2">
    <source>
        <dbReference type="Proteomes" id="UP000283383"/>
    </source>
</evidence>